<feature type="region of interest" description="Disordered" evidence="3">
    <location>
        <begin position="1"/>
        <end position="44"/>
    </location>
</feature>
<reference evidence="8 9" key="1">
    <citation type="submission" date="2019-09" db="EMBL/GenBank/DDBJ databases">
        <title>Taxonomic organization of the family Brucellaceae based on a phylogenomic approach.</title>
        <authorList>
            <person name="Leclercq S."/>
            <person name="Cloeckaert A."/>
            <person name="Zygmunt M.S."/>
        </authorList>
    </citation>
    <scope>NUCLEOTIDE SEQUENCE [LARGE SCALE GENOMIC DNA]</scope>
    <source>
        <strain evidence="8 9">LMG 3313</strain>
    </source>
</reference>
<dbReference type="EMBL" id="WBWS01000001">
    <property type="protein sequence ID" value="KAB2773446.1"/>
    <property type="molecule type" value="Genomic_DNA"/>
</dbReference>
<proteinExistence type="predicted"/>
<feature type="transmembrane region" description="Helical" evidence="4">
    <location>
        <begin position="955"/>
        <end position="977"/>
    </location>
</feature>
<dbReference type="Pfam" id="PF17167">
    <property type="entry name" value="Glyco_hydro_94"/>
    <property type="match status" value="1"/>
</dbReference>
<dbReference type="CDD" id="cd11753">
    <property type="entry name" value="GH94N_ChvB_NdvB_2_like"/>
    <property type="match status" value="1"/>
</dbReference>
<dbReference type="Pfam" id="PF10091">
    <property type="entry name" value="Glycoamylase"/>
    <property type="match status" value="1"/>
</dbReference>
<feature type="domain" description="Glycosyl hydrolase 94 catalytic" evidence="7">
    <location>
        <begin position="2390"/>
        <end position="2811"/>
    </location>
</feature>
<feature type="transmembrane region" description="Helical" evidence="4">
    <location>
        <begin position="1068"/>
        <end position="1086"/>
    </location>
</feature>
<keyword evidence="2" id="KW-0808">Transferase</keyword>
<dbReference type="InterPro" id="IPR012341">
    <property type="entry name" value="6hp_glycosidase-like_sf"/>
</dbReference>
<feature type="domain" description="Glycosyl hydrolase 94 supersandwich" evidence="5">
    <location>
        <begin position="1573"/>
        <end position="1848"/>
    </location>
</feature>
<gene>
    <name evidence="8" type="ORF">F9L04_01005</name>
</gene>
<feature type="transmembrane region" description="Helical" evidence="4">
    <location>
        <begin position="434"/>
        <end position="458"/>
    </location>
</feature>
<evidence type="ECO:0000259" key="6">
    <source>
        <dbReference type="Pfam" id="PF10091"/>
    </source>
</evidence>
<evidence type="ECO:0000256" key="1">
    <source>
        <dbReference type="ARBA" id="ARBA00022676"/>
    </source>
</evidence>
<keyword evidence="4" id="KW-1133">Transmembrane helix</keyword>
<dbReference type="GO" id="GO:0005975">
    <property type="term" value="P:carbohydrate metabolic process"/>
    <property type="evidence" value="ECO:0007669"/>
    <property type="project" value="InterPro"/>
</dbReference>
<dbReference type="InterPro" id="IPR011013">
    <property type="entry name" value="Gal_mutarotase_sf_dom"/>
</dbReference>
<keyword evidence="1" id="KW-0328">Glycosyltransferase</keyword>
<feature type="transmembrane region" description="Helical" evidence="4">
    <location>
        <begin position="838"/>
        <end position="855"/>
    </location>
</feature>
<dbReference type="FunFam" id="2.70.98.40:FF:000007">
    <property type="entry name" value="Cyclic beta-1,2-glucan synthase"/>
    <property type="match status" value="1"/>
</dbReference>
<dbReference type="InterPro" id="IPR037018">
    <property type="entry name" value="GH65_N"/>
</dbReference>
<dbReference type="PANTHER" id="PTHR37469">
    <property type="entry name" value="CELLOBIONIC ACID PHOSPHORYLASE-RELATED"/>
    <property type="match status" value="1"/>
</dbReference>
<evidence type="ECO:0000256" key="4">
    <source>
        <dbReference type="SAM" id="Phobius"/>
    </source>
</evidence>
<feature type="transmembrane region" description="Helical" evidence="4">
    <location>
        <begin position="983"/>
        <end position="1004"/>
    </location>
</feature>
<dbReference type="Proteomes" id="UP000481876">
    <property type="component" value="Unassembled WGS sequence"/>
</dbReference>
<protein>
    <submittedName>
        <fullName evidence="8">Protein ndvB</fullName>
    </submittedName>
</protein>
<dbReference type="PANTHER" id="PTHR37469:SF2">
    <property type="entry name" value="CELLOBIONIC ACID PHOSPHORYLASE"/>
    <property type="match status" value="1"/>
</dbReference>
<feature type="transmembrane region" description="Helical" evidence="4">
    <location>
        <begin position="862"/>
        <end position="881"/>
    </location>
</feature>
<dbReference type="InterPro" id="IPR019282">
    <property type="entry name" value="Glycoamylase-like_cons_dom"/>
</dbReference>
<dbReference type="Gene3D" id="1.50.10.10">
    <property type="match status" value="1"/>
</dbReference>
<keyword evidence="4" id="KW-0812">Transmembrane</keyword>
<accession>A0A6L3ZBI0</accession>
<evidence type="ECO:0000313" key="8">
    <source>
        <dbReference type="EMBL" id="KAB2773446.1"/>
    </source>
</evidence>
<dbReference type="SMART" id="SM01068">
    <property type="entry name" value="CBM_X"/>
    <property type="match status" value="2"/>
</dbReference>
<keyword evidence="4" id="KW-0472">Membrane</keyword>
<dbReference type="SUPFAM" id="SSF74650">
    <property type="entry name" value="Galactose mutarotase-like"/>
    <property type="match status" value="2"/>
</dbReference>
<dbReference type="RefSeq" id="WP_151662904.1">
    <property type="nucleotide sequence ID" value="NZ_WBWS01000001.1"/>
</dbReference>
<dbReference type="SUPFAM" id="SSF48208">
    <property type="entry name" value="Six-hairpin glycosidases"/>
    <property type="match status" value="1"/>
</dbReference>
<comment type="caution">
    <text evidence="8">The sequence shown here is derived from an EMBL/GenBank/DDBJ whole genome shotgun (WGS) entry which is preliminary data.</text>
</comment>
<dbReference type="GO" id="GO:0030246">
    <property type="term" value="F:carbohydrate binding"/>
    <property type="evidence" value="ECO:0007669"/>
    <property type="project" value="InterPro"/>
</dbReference>
<evidence type="ECO:0000256" key="2">
    <source>
        <dbReference type="ARBA" id="ARBA00022679"/>
    </source>
</evidence>
<organism evidence="8 9">
    <name type="scientific">Brucella anthropi</name>
    <name type="common">Ochrobactrum anthropi</name>
    <dbReference type="NCBI Taxonomy" id="529"/>
    <lineage>
        <taxon>Bacteria</taxon>
        <taxon>Pseudomonadati</taxon>
        <taxon>Pseudomonadota</taxon>
        <taxon>Alphaproteobacteria</taxon>
        <taxon>Hyphomicrobiales</taxon>
        <taxon>Brucellaceae</taxon>
        <taxon>Brucella/Ochrobactrum group</taxon>
        <taxon>Brucella</taxon>
    </lineage>
</organism>
<evidence type="ECO:0000256" key="3">
    <source>
        <dbReference type="SAM" id="MobiDB-lite"/>
    </source>
</evidence>
<dbReference type="Gene3D" id="2.60.420.10">
    <property type="entry name" value="Maltose phosphorylase, domain 3"/>
    <property type="match status" value="1"/>
</dbReference>
<dbReference type="Gene3D" id="1.50.10.140">
    <property type="match status" value="1"/>
</dbReference>
<dbReference type="Pfam" id="PF06165">
    <property type="entry name" value="GH94_b-supersand"/>
    <property type="match status" value="2"/>
</dbReference>
<sequence length="2891" mass="322897">MPELSSSLSNSTSTENKSPMQKPSMEPKSSEPDASGRIPPEQPSPIRALYKTEEELGALAAAVARGEDIPLPGYIAFPFDQRLSENGKLILHAYRASDAASRAGETITPAAQWLLDNHYQIDKNVQQARRDLPRRFIRQLPLYKAPVEKYEGMPRIFALAWLYVAHTDSNFSLKTLTAIVKGFQTVEPLKIGELWALPSAVRYFLIENARRLALRVDRARIMRNLANTAADRIVVATDGAELDSVLAQYADAARDSTFATHLLYRLRSSSTDTTAAASWLERILEQEGSNPEDAIVEEHARQSTGGVTMGNVIRSLKSIDDVDWETWFETVNEVDAILRDHSDFELLDFRSRNAYRVTIEKLARYSDMSEIDITWAALKLAEDGHRAEKAGHPEAEGKGAIAYYLSGEGRKELEKVCGYKAPFGVKALRFYRGLGLWGLFIPTAIFTILILLLVNYCMIRAGLSTDLRTLFTLLAIFPAMDASYSLFNALVPWFVQPTRLIGFEYKEGLPEEARTLVAVPTFITSRDSIDEQIRNLEVHYLTNPRGEIYFALVSDWTDAKQEITPADMEIYEYAREEIAKLNEHYTGDDQPRFFLMHRRRLFNEKQNCWMGWERKRGKLHELNLLLRGDQDTSFFPPDERLPKEIKYVMTLDADTRLTPESVTHLAGKLSHPLNRPIIDEKTGKVVRGYGILQPRVTPSLTTGDEASFLQRVFSVNRGIDPYVFAVSDTYQDLLGEGTFTGKGLYDIDAFEAALKGRVPENTLLSHDLLEGGYARAALVSDVEVVEDYPTGYNVDVSRHHRWARGDWQLLPWLFSTSRGVSHITRWKMVDNLRRSLNPILWLIAAVVGWSVLPIGPAAVWQGFLILSMFVAPTFGIVTNLIPSNMDYSLKGHAQSVLTDIALGTADVALRTTFIAHSAFLMADAIVRTVYRLFVSHRNLLEWRTAAQARTSPDTLLFYFQLMWPAIAIAGLAIFIPLAAQSHAAMIAAPFAVIWFASPLIAWLVSRSAKPQDTLEVLSSDKSDLRRYARRTWRYFAEFANEENHHLPPDNFQEDPAPIVAQRTSPTNIGVYLLSVVAARDFGWIGFGETLDRVQATVDTLEKMEKYQGHLYNWYETNTLAPMRPLYVSAVDSGNLAGHLVTLSSALEEWAEAPSVYMQGDLDGILDVNDILEETIARIPDDRRILRPLRRRLEERIANFRRAVISIKDEPETASFRTINLSLFATDIVRLMDELDGEIETPASAEAVEWARILVDTCKAHTEDSIGEHDTDALRERLRYLATRSRQLAFDMQFGFLERKERRLLSIGFRVQENELDESCYDLLASEARLASLFAIAKGDVPVEHWFKLGRLLVPVGWKGALLSWSGSMFEYLMPPLVMSEPLGSLLDQTNKLVVQRQIDYATSRGLPWGISEAAFNARDAHMNYQYSNFGVPNLGLQRGLSRNAVIAPYASLLAAQYQPAAAVANLKRLAKLGALGRYGFHDSVDFTPSRVREGELCAVVKNYYAHHHGMAIIAVNNVIFEGRMRERFHSDPVIEAAELLLQEKAPREIPMIYAKTENPMRVDSGGFDDAPMRIVDKPFKAPRTTHMMSNGQYALMVTANGSGYSRWHNWDITRFHADASEDLQGTFLFLRDMESGYWWSATGEPVRNPEEETKTVFTEDKAEFYKTAGDIKTVVEVIVSSESDGEGRRLDIINTSARDRMIEVTSYAELVLTDSDSDAAHPAFAKMFVETEISDNGSTIYAKRRKRAPSDPDIHVAHFVTDLSGSIRETEVETDRRAFVGRGRSLRDAAAFDQGAKFNGSQGCVLDPIASVRTRVRVPAHKKVSLVFWTFAGGSRDAVEHAVALHRHPETFAREYSLSWTSSQVQLYHIGIKPAEAADYQKVAAYLLYPERTLRQPPETIASGLGKQSDLWPMSISGDYPIFALRIDNEADLDVLRGVLRAQEYWRSKGLTVDVVAVNERAFSYAQDTQRAIDWIVEGFRARGGGQPHIFAVRRDQMSDESYNTLLASARIVMHAQNGSLAEQLRRSEEITVDLAARDAKTAIGGQASAQMSAQGLGAAGLAPVAIERGTEERRPVVKPVVNRPAPSGDDLRFWNGYGGFAEDGGYVVRVNNRTNTPHPWINVIANPNFGFHVSAEGSAFTWAGNSRDYQLTPWANDPVTNRPGEAIYILDRETGRTFAPTASVLRDEAVTYEARHGHGYSSFGAQHGELALDLTHIVDADKPVRLSRLTVTNNGRSKRKLRVYGYVEWVLGNARSKNVPFIVPSQDEELGALFAGNPYHPDKSGQIAFFAATEKPQSVTADRSEFIGTTGSVDKPEVVLAGKALSGTVEAGRDPCAALALDIEVGPGEAREIVFLLGNAADQRQAKALIAETRKVSFGDKLAAARQQWEGLFDRVQVKTPDPAFDLLVNGWLPYQAIACRIWARAAFYQASGAFGFRDQLQDTLSLLLIDPTLARAQILNAASRQFPEGDVQHWWLPATGAGVRTLISDDVVWLGYGASLYVETMGDRSILDEKLPFLEGRKLEEGEHDAFYQPEISEQTASLYEHCALALDLAVERTGKHGLPLILGGDWNDGMNLVGVKGEGESVWLGWFLAYTLGKFIPIAEARKDKKRVDIWKAHLESLTEALDRDGWDGQWYRRGFYDNGAPLGSKDSDECQIDAIAQSWSVLSGVADPKRAELAMASLEKYLLDDEGELLRLFTPPFDRTIQEPGYIKGYPPGVRENGGQYTHGATWAILALARMGKTAEAWRLFSLISPVSHGRNPDIYRVEPYVIAADIYSVEPRRGQGGWTWYTGSAGWFYRVATEGILGVTKRGDRLHLDPALPPEWDGYEAELRFGEALYRVKVVVGAPSAKDKVVKLNGRKVGKPEEGVPIKPDGEHEIVVELPKQK</sequence>
<dbReference type="GO" id="GO:0016757">
    <property type="term" value="F:glycosyltransferase activity"/>
    <property type="evidence" value="ECO:0007669"/>
    <property type="project" value="UniProtKB-KW"/>
</dbReference>
<dbReference type="InterPro" id="IPR052047">
    <property type="entry name" value="GH94_Enzymes"/>
</dbReference>
<dbReference type="InterPro" id="IPR008928">
    <property type="entry name" value="6-hairpin_glycosidase_sf"/>
</dbReference>
<feature type="transmembrane region" description="Helical" evidence="4">
    <location>
        <begin position="470"/>
        <end position="495"/>
    </location>
</feature>
<feature type="domain" description="Glycosyl hydrolase 94 supersandwich" evidence="5">
    <location>
        <begin position="2107"/>
        <end position="2376"/>
    </location>
</feature>
<evidence type="ECO:0000259" key="7">
    <source>
        <dbReference type="Pfam" id="PF17167"/>
    </source>
</evidence>
<name>A0A6L3ZBI0_BRUAN</name>
<feature type="compositionally biased region" description="Low complexity" evidence="3">
    <location>
        <begin position="1"/>
        <end position="16"/>
    </location>
</feature>
<dbReference type="InterPro" id="IPR033432">
    <property type="entry name" value="GH94_catalytic"/>
</dbReference>
<dbReference type="CDD" id="cd11756">
    <property type="entry name" value="GH94N_ChvB_NdvB_1_like"/>
    <property type="match status" value="1"/>
</dbReference>
<dbReference type="FunFam" id="1.50.10.10:FF:000046">
    <property type="entry name" value="Cellobionic acid phosphorylase"/>
    <property type="match status" value="1"/>
</dbReference>
<dbReference type="InterPro" id="IPR037820">
    <property type="entry name" value="GH94N_NdvB"/>
</dbReference>
<dbReference type="Gene3D" id="2.70.98.40">
    <property type="entry name" value="Glycoside hydrolase, family 65, N-terminal domain"/>
    <property type="match status" value="2"/>
</dbReference>
<evidence type="ECO:0000313" key="9">
    <source>
        <dbReference type="Proteomes" id="UP000481876"/>
    </source>
</evidence>
<dbReference type="InterPro" id="IPR037824">
    <property type="entry name" value="GH94N_2_NdvB"/>
</dbReference>
<feature type="domain" description="Glycoamylase-like" evidence="6">
    <location>
        <begin position="1323"/>
        <end position="1530"/>
    </location>
</feature>
<evidence type="ECO:0000259" key="5">
    <source>
        <dbReference type="Pfam" id="PF06165"/>
    </source>
</evidence>
<feature type="transmembrane region" description="Helical" evidence="4">
    <location>
        <begin position="913"/>
        <end position="934"/>
    </location>
</feature>
<dbReference type="InterPro" id="IPR010383">
    <property type="entry name" value="Glyco_hydrolase_94_b-supersand"/>
</dbReference>